<proteinExistence type="predicted"/>
<evidence type="ECO:0000313" key="1">
    <source>
        <dbReference type="EMBL" id="MBB4957697.1"/>
    </source>
</evidence>
<reference evidence="1 2" key="1">
    <citation type="submission" date="2020-08" db="EMBL/GenBank/DDBJ databases">
        <title>Sequencing the genomes of 1000 actinobacteria strains.</title>
        <authorList>
            <person name="Klenk H.-P."/>
        </authorList>
    </citation>
    <scope>NUCLEOTIDE SEQUENCE [LARGE SCALE GENOMIC DNA]</scope>
    <source>
        <strain evidence="1 2">DSM 45886</strain>
    </source>
</reference>
<name>A0A7W7SMV0_9ACTN</name>
<protein>
    <submittedName>
        <fullName evidence="1">Uncharacterized protein</fullName>
    </submittedName>
</protein>
<sequence>MSEIVRDEPRVRLHYSVPSGTSEGSAAILAAAGGVRIPWQELDIAYFDLVLAAEPTLVSGISGPAIVLGPDPIQQETAGPRGVELPGVELPGAEAPPGHRSTPRSWALAHQRQRDRLRARYSGPALPCVVVGDPTYDRLIASKPMRSDYRTAVKVCAGQNLVLVALAGDPGSWFDRSTKLLRRLSRELPAVKYRLMLLLPSGAGYAPGIRQARARISGADGNRFMLIEPEIDWRSILIAADQVVGEYGTVTGYAAAIGRPVWLTDGPKTGVPGSIAESVLSVASFIDPVVPLCQQIPTSVARRAAGRYEIVDRLTSMPGRSACALRSQIYPLLRLDGPQGRTRYRPVPVPKLE</sequence>
<keyword evidence="2" id="KW-1185">Reference proteome</keyword>
<gene>
    <name evidence="1" type="ORF">FHR38_001430</name>
</gene>
<dbReference type="RefSeq" id="WP_184533880.1">
    <property type="nucleotide sequence ID" value="NZ_JACHJW010000001.1"/>
</dbReference>
<dbReference type="AlphaFoldDB" id="A0A7W7SMV0"/>
<evidence type="ECO:0000313" key="2">
    <source>
        <dbReference type="Proteomes" id="UP000578819"/>
    </source>
</evidence>
<dbReference type="EMBL" id="JACHJW010000001">
    <property type="protein sequence ID" value="MBB4957697.1"/>
    <property type="molecule type" value="Genomic_DNA"/>
</dbReference>
<organism evidence="1 2">
    <name type="scientific">Micromonospora polyrhachis</name>
    <dbReference type="NCBI Taxonomy" id="1282883"/>
    <lineage>
        <taxon>Bacteria</taxon>
        <taxon>Bacillati</taxon>
        <taxon>Actinomycetota</taxon>
        <taxon>Actinomycetes</taxon>
        <taxon>Micromonosporales</taxon>
        <taxon>Micromonosporaceae</taxon>
        <taxon>Micromonospora</taxon>
    </lineage>
</organism>
<accession>A0A7W7SMV0</accession>
<comment type="caution">
    <text evidence="1">The sequence shown here is derived from an EMBL/GenBank/DDBJ whole genome shotgun (WGS) entry which is preliminary data.</text>
</comment>
<dbReference type="Proteomes" id="UP000578819">
    <property type="component" value="Unassembled WGS sequence"/>
</dbReference>